<reference evidence="1 2" key="1">
    <citation type="submission" date="2020-02" db="EMBL/GenBank/DDBJ databases">
        <title>Balneolaceae bacterium YR4-1, complete genome.</title>
        <authorList>
            <person name="Li Y."/>
            <person name="Wu S."/>
        </authorList>
    </citation>
    <scope>NUCLEOTIDE SEQUENCE [LARGE SCALE GENOMIC DNA]</scope>
    <source>
        <strain evidence="1 2">YR4-1</strain>
    </source>
</reference>
<name>A0A6M1SYQ7_9BACT</name>
<dbReference type="RefSeq" id="WP_165139212.1">
    <property type="nucleotide sequence ID" value="NZ_JAALLT010000001.1"/>
</dbReference>
<dbReference type="Gene3D" id="1.25.10.10">
    <property type="entry name" value="Leucine-rich Repeat Variant"/>
    <property type="match status" value="1"/>
</dbReference>
<dbReference type="InterPro" id="IPR004155">
    <property type="entry name" value="PBS_lyase_HEAT"/>
</dbReference>
<dbReference type="EMBL" id="JAALLT010000001">
    <property type="protein sequence ID" value="NGP75687.1"/>
    <property type="molecule type" value="Genomic_DNA"/>
</dbReference>
<accession>A0A6M1SYQ7</accession>
<dbReference type="Pfam" id="PF13646">
    <property type="entry name" value="HEAT_2"/>
    <property type="match status" value="1"/>
</dbReference>
<proteinExistence type="predicted"/>
<dbReference type="SMART" id="SM00567">
    <property type="entry name" value="EZ_HEAT"/>
    <property type="match status" value="1"/>
</dbReference>
<sequence>MAALTLLLFISSIVARTRHWTHEQLVKTYQNRHFPLILEYLDGERTEEEIENSFRGEGIEFSVFEDIIFEMLENLEGEDAQKLRQLLYLSPIFNYHFQQLNSSDNVELIKACNYFSYVRLVNYKVIKKLQALLSSENKMLVFSAASALMASKEVGIRKEALRVVAGKEHYSRMALLEMVYNFHDNDEEQLQEEGRALLDLIEDENIPPKSAAVIIEGASEIGYQNLLSFLLGKLNSTAKRWRHPDVLKALIKAQGDYYNSEALPLIKKFVDHTDSDIRKSIAYALGKFGNSESLELLYKLLHDSVYEVKVVAAKSLYENGEDGQAWLQTSYEEEHLNIKSIVNTL</sequence>
<gene>
    <name evidence="1" type="ORF">G3570_03530</name>
</gene>
<dbReference type="InterPro" id="IPR016024">
    <property type="entry name" value="ARM-type_fold"/>
</dbReference>
<keyword evidence="2" id="KW-1185">Reference proteome</keyword>
<dbReference type="AlphaFoldDB" id="A0A6M1SYQ7"/>
<evidence type="ECO:0000313" key="1">
    <source>
        <dbReference type="EMBL" id="NGP75687.1"/>
    </source>
</evidence>
<comment type="caution">
    <text evidence="1">The sequence shown here is derived from an EMBL/GenBank/DDBJ whole genome shotgun (WGS) entry which is preliminary data.</text>
</comment>
<protein>
    <submittedName>
        <fullName evidence="1">HEAT repeat domain-containing protein</fullName>
    </submittedName>
</protein>
<evidence type="ECO:0000313" key="2">
    <source>
        <dbReference type="Proteomes" id="UP000473278"/>
    </source>
</evidence>
<organism evidence="1 2">
    <name type="scientific">Halalkalibaculum roseum</name>
    <dbReference type="NCBI Taxonomy" id="2709311"/>
    <lineage>
        <taxon>Bacteria</taxon>
        <taxon>Pseudomonadati</taxon>
        <taxon>Balneolota</taxon>
        <taxon>Balneolia</taxon>
        <taxon>Balneolales</taxon>
        <taxon>Balneolaceae</taxon>
        <taxon>Halalkalibaculum</taxon>
    </lineage>
</organism>
<dbReference type="SUPFAM" id="SSF48371">
    <property type="entry name" value="ARM repeat"/>
    <property type="match status" value="1"/>
</dbReference>
<dbReference type="InterPro" id="IPR011989">
    <property type="entry name" value="ARM-like"/>
</dbReference>
<dbReference type="Proteomes" id="UP000473278">
    <property type="component" value="Unassembled WGS sequence"/>
</dbReference>